<keyword evidence="6" id="KW-0198">Cysteine biosynthesis</keyword>
<comment type="cofactor">
    <cofactor evidence="1">
        <name>pyridoxal 5'-phosphate</name>
        <dbReference type="ChEBI" id="CHEBI:597326"/>
    </cofactor>
</comment>
<dbReference type="STRING" id="1198449.ACAM_0775"/>
<dbReference type="GO" id="GO:0016740">
    <property type="term" value="F:transferase activity"/>
    <property type="evidence" value="ECO:0007669"/>
    <property type="project" value="UniProtKB-KW"/>
</dbReference>
<dbReference type="PROSITE" id="PS00901">
    <property type="entry name" value="CYS_SYNTHASE"/>
    <property type="match status" value="1"/>
</dbReference>
<dbReference type="FunFam" id="3.40.50.1100:FF:000006">
    <property type="entry name" value="Cysteine synthase"/>
    <property type="match status" value="1"/>
</dbReference>
<reference evidence="8 9" key="1">
    <citation type="journal article" date="2013" name="Appl. Environ. Microbiol.">
        <title>Variation of the Virus-Related Elements within Syntenic Genomes of the Hyperthermophilic Archaeon Aeropyrum.</title>
        <authorList>
            <person name="Daifuku T."/>
            <person name="Yoshida T."/>
            <person name="Kitamura T."/>
            <person name="Kawaichi S."/>
            <person name="Inoue T."/>
            <person name="Nomura K."/>
            <person name="Yoshida Y."/>
            <person name="Kuno S."/>
            <person name="Sako Y."/>
        </authorList>
    </citation>
    <scope>NUCLEOTIDE SEQUENCE [LARGE SCALE GENOMIC DNA]</scope>
    <source>
        <strain evidence="8 9">SY1</strain>
    </source>
</reference>
<evidence type="ECO:0000256" key="4">
    <source>
        <dbReference type="ARBA" id="ARBA00022679"/>
    </source>
</evidence>
<sequence>MRKGLGSGVYGSILDLVGGTPLLRLGRVERFFRLEGVELYGKLEMFNPGGSVKDRIGLYMLMDARSRGLVEEGAVIIEPTAGNTGVGLALGAIHYGFRLVAVMPSKMSLEKELILRAYGAYVIRTPTAVPPESPLSYYRVAEAVRNLLWMIGGRPGEGEVRKVVEKVQTLVREERVEDLRSVLESSVEPTPYAYIPNQYSNPANPRAHEETTGREIWMQTGGRVDVVYAGMGTGGTITGVARYLKRAKPSVRIVGVDPEGSIYSLVKKGMSPREAARHARPYKVEGIGEDFIPSTIDLSLVDEVVVVTDQQAFSMARMLARLEGVLAGGSSGAALYAAVKHIKTGGVRGVAVVILPDTGRNYINKLYNDRWMRENGFSTRDEEVLGELL</sequence>
<name>U3TG06_9CREN</name>
<gene>
    <name evidence="8" type="ORF">ACAM_0775</name>
</gene>
<dbReference type="InterPro" id="IPR036052">
    <property type="entry name" value="TrpB-like_PALP_sf"/>
</dbReference>
<dbReference type="GeneID" id="17110164"/>
<evidence type="ECO:0000313" key="8">
    <source>
        <dbReference type="EMBL" id="BAN90244.1"/>
    </source>
</evidence>
<dbReference type="RefSeq" id="WP_022541517.1">
    <property type="nucleotide sequence ID" value="NC_022521.1"/>
</dbReference>
<dbReference type="EC" id="4.2.1.22" evidence="8"/>
<dbReference type="GO" id="GO:0006535">
    <property type="term" value="P:cysteine biosynthetic process from serine"/>
    <property type="evidence" value="ECO:0007669"/>
    <property type="project" value="InterPro"/>
</dbReference>
<keyword evidence="8" id="KW-0456">Lyase</keyword>
<dbReference type="PANTHER" id="PTHR10314">
    <property type="entry name" value="CYSTATHIONINE BETA-SYNTHASE"/>
    <property type="match status" value="1"/>
</dbReference>
<dbReference type="CDD" id="cd01561">
    <property type="entry name" value="CBS_like"/>
    <property type="match status" value="1"/>
</dbReference>
<dbReference type="KEGG" id="acj:ACAM_0775"/>
<evidence type="ECO:0000256" key="6">
    <source>
        <dbReference type="ARBA" id="ARBA00023192"/>
    </source>
</evidence>
<dbReference type="PATRIC" id="fig|1198449.6.peg.780"/>
<dbReference type="InterPro" id="IPR050214">
    <property type="entry name" value="Cys_Synth/Cystath_Beta-Synth"/>
</dbReference>
<evidence type="ECO:0000256" key="2">
    <source>
        <dbReference type="ARBA" id="ARBA00007103"/>
    </source>
</evidence>
<dbReference type="Proteomes" id="UP000016887">
    <property type="component" value="Chromosome"/>
</dbReference>
<dbReference type="InterPro" id="IPR001926">
    <property type="entry name" value="TrpB-like_PALP"/>
</dbReference>
<dbReference type="Pfam" id="PF00291">
    <property type="entry name" value="PALP"/>
    <property type="match status" value="1"/>
</dbReference>
<comment type="similarity">
    <text evidence="2">Belongs to the cysteine synthase/cystathionine beta-synthase family.</text>
</comment>
<dbReference type="eggNOG" id="arCOG01430">
    <property type="taxonomic scope" value="Archaea"/>
</dbReference>
<protein>
    <submittedName>
        <fullName evidence="8">Cystathionine beta-synthase</fullName>
        <ecNumber evidence="8">4.2.1.22</ecNumber>
    </submittedName>
</protein>
<keyword evidence="4" id="KW-0808">Transferase</keyword>
<dbReference type="GO" id="GO:0004122">
    <property type="term" value="F:cystathionine beta-synthase activity"/>
    <property type="evidence" value="ECO:0007669"/>
    <property type="project" value="UniProtKB-EC"/>
</dbReference>
<evidence type="ECO:0000256" key="1">
    <source>
        <dbReference type="ARBA" id="ARBA00001933"/>
    </source>
</evidence>
<dbReference type="SUPFAM" id="SSF53686">
    <property type="entry name" value="Tryptophan synthase beta subunit-like PLP-dependent enzymes"/>
    <property type="match status" value="1"/>
</dbReference>
<keyword evidence="5" id="KW-0663">Pyridoxal phosphate</keyword>
<evidence type="ECO:0000256" key="5">
    <source>
        <dbReference type="ARBA" id="ARBA00022898"/>
    </source>
</evidence>
<dbReference type="InterPro" id="IPR001216">
    <property type="entry name" value="P-phosphate_BS"/>
</dbReference>
<feature type="domain" description="Tryptophan synthase beta chain-like PALP" evidence="7">
    <location>
        <begin position="14"/>
        <end position="355"/>
    </location>
</feature>
<evidence type="ECO:0000256" key="3">
    <source>
        <dbReference type="ARBA" id="ARBA00022605"/>
    </source>
</evidence>
<dbReference type="AlphaFoldDB" id="U3TG06"/>
<dbReference type="FunFam" id="3.40.50.1100:FF:000003">
    <property type="entry name" value="Cystathionine beta-synthase"/>
    <property type="match status" value="1"/>
</dbReference>
<evidence type="ECO:0000259" key="7">
    <source>
        <dbReference type="Pfam" id="PF00291"/>
    </source>
</evidence>
<accession>U3TG06</accession>
<dbReference type="Gene3D" id="3.40.50.1100">
    <property type="match status" value="2"/>
</dbReference>
<evidence type="ECO:0000313" key="9">
    <source>
        <dbReference type="Proteomes" id="UP000016887"/>
    </source>
</evidence>
<keyword evidence="3" id="KW-0028">Amino-acid biosynthesis</keyword>
<keyword evidence="9" id="KW-1185">Reference proteome</keyword>
<proteinExistence type="inferred from homology"/>
<dbReference type="EMBL" id="AP012489">
    <property type="protein sequence ID" value="BAN90244.1"/>
    <property type="molecule type" value="Genomic_DNA"/>
</dbReference>
<organism evidence="8 9">
    <name type="scientific">Aeropyrum camini SY1 = JCM 12091</name>
    <dbReference type="NCBI Taxonomy" id="1198449"/>
    <lineage>
        <taxon>Archaea</taxon>
        <taxon>Thermoproteota</taxon>
        <taxon>Thermoprotei</taxon>
        <taxon>Desulfurococcales</taxon>
        <taxon>Desulfurococcaceae</taxon>
        <taxon>Aeropyrum</taxon>
    </lineage>
</organism>